<dbReference type="AlphaFoldDB" id="A0A533QEK8"/>
<dbReference type="EMBL" id="SULG01000062">
    <property type="protein sequence ID" value="TLD41121.1"/>
    <property type="molecule type" value="Genomic_DNA"/>
</dbReference>
<evidence type="ECO:0000313" key="1">
    <source>
        <dbReference type="EMBL" id="TLD41121.1"/>
    </source>
</evidence>
<comment type="caution">
    <text evidence="1">The sequence shown here is derived from an EMBL/GenBank/DDBJ whole genome shotgun (WGS) entry which is preliminary data.</text>
</comment>
<sequence>MASLLPIDEWDRDDYQFHGPVKSVKDIEILGQIGWRVRTTVLRQL</sequence>
<evidence type="ECO:0000313" key="2">
    <source>
        <dbReference type="Proteomes" id="UP000319783"/>
    </source>
</evidence>
<name>A0A533QEK8_9BACT</name>
<reference evidence="1 2" key="1">
    <citation type="submission" date="2019-04" db="EMBL/GenBank/DDBJ databases">
        <title>Genome of a novel bacterium Candidatus Jettenia ecosi reconstructed from metagenome of an anammox bioreactor.</title>
        <authorList>
            <person name="Mardanov A.V."/>
            <person name="Beletsky A.V."/>
            <person name="Ravin N.V."/>
            <person name="Botchkova E.A."/>
            <person name="Litti Y.V."/>
            <person name="Nozhevnikova A.N."/>
        </authorList>
    </citation>
    <scope>NUCLEOTIDE SEQUENCE [LARGE SCALE GENOMIC DNA]</scope>
    <source>
        <strain evidence="1">J2</strain>
    </source>
</reference>
<protein>
    <submittedName>
        <fullName evidence="1">Uncharacterized protein</fullName>
    </submittedName>
</protein>
<dbReference type="Proteomes" id="UP000319783">
    <property type="component" value="Unassembled WGS sequence"/>
</dbReference>
<proteinExistence type="predicted"/>
<gene>
    <name evidence="1" type="ORF">JETT_2642</name>
</gene>
<organism evidence="1 2">
    <name type="scientific">Candidatus Jettenia ecosi</name>
    <dbReference type="NCBI Taxonomy" id="2494326"/>
    <lineage>
        <taxon>Bacteria</taxon>
        <taxon>Pseudomonadati</taxon>
        <taxon>Planctomycetota</taxon>
        <taxon>Candidatus Brocadiia</taxon>
        <taxon>Candidatus Brocadiales</taxon>
        <taxon>Candidatus Brocadiaceae</taxon>
        <taxon>Candidatus Jettenia</taxon>
    </lineage>
</organism>
<accession>A0A533QEK8</accession>